<keyword evidence="1" id="KW-1133">Transmembrane helix</keyword>
<name>A0A1G9DL75_9BACT</name>
<dbReference type="RefSeq" id="WP_089681132.1">
    <property type="nucleotide sequence ID" value="NZ_FNFO01000003.1"/>
</dbReference>
<dbReference type="Proteomes" id="UP000198510">
    <property type="component" value="Unassembled WGS sequence"/>
</dbReference>
<gene>
    <name evidence="2" type="ORF">SAMN05421823_103169</name>
</gene>
<sequence length="184" mass="20819">MARRPVEKTDAFTAGEAPHAGWFLIDDWMNFLPRQTRTIVLPHPAEHVMASIRRVVRPPHTAVDASSDWLFNGVVSNRSFSVSRKLSAYQNFLPMMNGHLEDTSLGSILFVRYRMFGSSLMFLIFSSCLIMAVGLFFLIMDSNLPYFLFSLALLAINYVVAIASFNRQVSISQRLLEGALNHFL</sequence>
<keyword evidence="3" id="KW-1185">Reference proteome</keyword>
<dbReference type="STRING" id="1075417.SAMN05421823_103169"/>
<reference evidence="2 3" key="1">
    <citation type="submission" date="2016-10" db="EMBL/GenBank/DDBJ databases">
        <authorList>
            <person name="de Groot N.N."/>
        </authorList>
    </citation>
    <scope>NUCLEOTIDE SEQUENCE [LARGE SCALE GENOMIC DNA]</scope>
    <source>
        <strain evidence="2 3">DSM 25186</strain>
    </source>
</reference>
<feature type="transmembrane region" description="Helical" evidence="1">
    <location>
        <begin position="120"/>
        <end position="140"/>
    </location>
</feature>
<proteinExistence type="predicted"/>
<keyword evidence="1" id="KW-0812">Transmembrane</keyword>
<keyword evidence="1" id="KW-0472">Membrane</keyword>
<evidence type="ECO:0000313" key="2">
    <source>
        <dbReference type="EMBL" id="SDK64658.1"/>
    </source>
</evidence>
<dbReference type="AlphaFoldDB" id="A0A1G9DL75"/>
<evidence type="ECO:0000313" key="3">
    <source>
        <dbReference type="Proteomes" id="UP000198510"/>
    </source>
</evidence>
<protein>
    <submittedName>
        <fullName evidence="2">Uncharacterized protein</fullName>
    </submittedName>
</protein>
<accession>A0A1G9DL75</accession>
<dbReference type="OrthoDB" id="980906at2"/>
<feature type="transmembrane region" description="Helical" evidence="1">
    <location>
        <begin position="146"/>
        <end position="165"/>
    </location>
</feature>
<organism evidence="2 3">
    <name type="scientific">Catalinimonas alkaloidigena</name>
    <dbReference type="NCBI Taxonomy" id="1075417"/>
    <lineage>
        <taxon>Bacteria</taxon>
        <taxon>Pseudomonadati</taxon>
        <taxon>Bacteroidota</taxon>
        <taxon>Cytophagia</taxon>
        <taxon>Cytophagales</taxon>
        <taxon>Catalimonadaceae</taxon>
        <taxon>Catalinimonas</taxon>
    </lineage>
</organism>
<evidence type="ECO:0000256" key="1">
    <source>
        <dbReference type="SAM" id="Phobius"/>
    </source>
</evidence>
<dbReference type="EMBL" id="FNFO01000003">
    <property type="protein sequence ID" value="SDK64658.1"/>
    <property type="molecule type" value="Genomic_DNA"/>
</dbReference>